<dbReference type="KEGG" id="nno:NONO_c12110"/>
<accession>W5TAK9</accession>
<evidence type="ECO:0000313" key="3">
    <source>
        <dbReference type="Proteomes" id="UP000019150"/>
    </source>
</evidence>
<reference evidence="2 3" key="1">
    <citation type="journal article" date="2014" name="Appl. Environ. Microbiol.">
        <title>Insights into the Microbial Degradation of Rubber and Gutta-Percha by Analysis of the Complete Genome of Nocardia nova SH22a.</title>
        <authorList>
            <person name="Luo Q."/>
            <person name="Hiessl S."/>
            <person name="Poehlein A."/>
            <person name="Daniel R."/>
            <person name="Steinbuchel A."/>
        </authorList>
    </citation>
    <scope>NUCLEOTIDE SEQUENCE [LARGE SCALE GENOMIC DNA]</scope>
    <source>
        <strain evidence="2">SH22a</strain>
    </source>
</reference>
<feature type="region of interest" description="Disordered" evidence="1">
    <location>
        <begin position="200"/>
        <end position="221"/>
    </location>
</feature>
<dbReference type="Proteomes" id="UP000019150">
    <property type="component" value="Chromosome"/>
</dbReference>
<keyword evidence="3" id="KW-1185">Reference proteome</keyword>
<proteinExistence type="predicted"/>
<evidence type="ECO:0000256" key="1">
    <source>
        <dbReference type="SAM" id="MobiDB-lite"/>
    </source>
</evidence>
<sequence length="302" mass="31661">MRILRHTHNRVMRGGHRIRRAPHRIAVRRFAIGRTVPLLVITMAALTLPGCSGDDSGHPPSASEPLVGLFRLTPGAAQGNTVTGTWFRMVQPGGTPDQGPYMPNGDSPAQGGSTTLLAPGSGGGLRSGGFQSEPNPAFAGGNSLAGAITKPTKFFAVEFGVSTNPVDPQTRRSLPPPTVVNAGGKLTADLSSWAASWNDQEFNQGAPKPPERQDAQVAGAEQAQRVWDWVAQKWFDQPKSGAPQGPSATGTYDAATRAFTLQWTSLIVGGPFNGFTGVWHLEGVFEPAAAAPNAPVTTGPSK</sequence>
<dbReference type="HOGENOM" id="CLU_072299_0_0_11"/>
<evidence type="ECO:0000313" key="2">
    <source>
        <dbReference type="EMBL" id="AHH16018.1"/>
    </source>
</evidence>
<dbReference type="STRING" id="1415166.NONO_c12110"/>
<organism evidence="2 3">
    <name type="scientific">Nocardia nova SH22a</name>
    <dbReference type="NCBI Taxonomy" id="1415166"/>
    <lineage>
        <taxon>Bacteria</taxon>
        <taxon>Bacillati</taxon>
        <taxon>Actinomycetota</taxon>
        <taxon>Actinomycetes</taxon>
        <taxon>Mycobacteriales</taxon>
        <taxon>Nocardiaceae</taxon>
        <taxon>Nocardia</taxon>
    </lineage>
</organism>
<dbReference type="EMBL" id="CP006850">
    <property type="protein sequence ID" value="AHH16018.1"/>
    <property type="molecule type" value="Genomic_DNA"/>
</dbReference>
<dbReference type="AlphaFoldDB" id="W5TAK9"/>
<name>W5TAK9_9NOCA</name>
<protein>
    <submittedName>
        <fullName evidence="2">Uncharacterized protein</fullName>
    </submittedName>
</protein>
<gene>
    <name evidence="2" type="ORF">NONO_c12110</name>
</gene>
<dbReference type="PATRIC" id="fig|1415166.3.peg.1229"/>
<dbReference type="eggNOG" id="ENOG5030I02">
    <property type="taxonomic scope" value="Bacteria"/>
</dbReference>